<evidence type="ECO:0000256" key="7">
    <source>
        <dbReference type="SAM" id="Phobius"/>
    </source>
</evidence>
<evidence type="ECO:0000313" key="9">
    <source>
        <dbReference type="EMBL" id="VAW95216.1"/>
    </source>
</evidence>
<feature type="transmembrane region" description="Helical" evidence="7">
    <location>
        <begin position="147"/>
        <end position="164"/>
    </location>
</feature>
<comment type="subcellular location">
    <subcellularLocation>
        <location evidence="1">Membrane</location>
        <topology evidence="1">Multi-pass membrane protein</topology>
    </subcellularLocation>
</comment>
<evidence type="ECO:0000256" key="4">
    <source>
        <dbReference type="ARBA" id="ARBA00022989"/>
    </source>
</evidence>
<evidence type="ECO:0000256" key="5">
    <source>
        <dbReference type="ARBA" id="ARBA00023004"/>
    </source>
</evidence>
<dbReference type="GO" id="GO:0016679">
    <property type="term" value="F:oxidoreductase activity, acting on diphenols and related substances as donors"/>
    <property type="evidence" value="ECO:0007669"/>
    <property type="project" value="TreeGrafter"/>
</dbReference>
<keyword evidence="2" id="KW-0813">Transport</keyword>
<feature type="transmembrane region" description="Helical" evidence="7">
    <location>
        <begin position="114"/>
        <end position="135"/>
    </location>
</feature>
<gene>
    <name evidence="9" type="ORF">MNBD_GAMMA21-1415</name>
</gene>
<dbReference type="GO" id="GO:0010181">
    <property type="term" value="F:FMN binding"/>
    <property type="evidence" value="ECO:0007669"/>
    <property type="project" value="TreeGrafter"/>
</dbReference>
<dbReference type="EMBL" id="UOFR01000032">
    <property type="protein sequence ID" value="VAW95216.1"/>
    <property type="molecule type" value="Genomic_DNA"/>
</dbReference>
<keyword evidence="6 7" id="KW-0472">Membrane</keyword>
<evidence type="ECO:0000256" key="2">
    <source>
        <dbReference type="ARBA" id="ARBA00022448"/>
    </source>
</evidence>
<dbReference type="HAMAP" id="MF_01207">
    <property type="entry name" value="MsrQ"/>
    <property type="match status" value="1"/>
</dbReference>
<dbReference type="AlphaFoldDB" id="A0A3B1AR65"/>
<dbReference type="PANTHER" id="PTHR36964:SF1">
    <property type="entry name" value="PROTEIN-METHIONINE-SULFOXIDE REDUCTASE HEME-BINDING SUBUNIT MSRQ"/>
    <property type="match status" value="1"/>
</dbReference>
<name>A0A3B1AR65_9ZZZZ</name>
<keyword evidence="4 7" id="KW-1133">Transmembrane helix</keyword>
<evidence type="ECO:0000256" key="3">
    <source>
        <dbReference type="ARBA" id="ARBA00022692"/>
    </source>
</evidence>
<organism evidence="9">
    <name type="scientific">hydrothermal vent metagenome</name>
    <dbReference type="NCBI Taxonomy" id="652676"/>
    <lineage>
        <taxon>unclassified sequences</taxon>
        <taxon>metagenomes</taxon>
        <taxon>ecological metagenomes</taxon>
    </lineage>
</organism>
<reference evidence="9" key="1">
    <citation type="submission" date="2018-06" db="EMBL/GenBank/DDBJ databases">
        <authorList>
            <person name="Zhirakovskaya E."/>
        </authorList>
    </citation>
    <scope>NUCLEOTIDE SEQUENCE</scope>
</reference>
<dbReference type="InterPro" id="IPR013130">
    <property type="entry name" value="Fe3_Rdtase_TM_dom"/>
</dbReference>
<evidence type="ECO:0000259" key="8">
    <source>
        <dbReference type="Pfam" id="PF01794"/>
    </source>
</evidence>
<dbReference type="Pfam" id="PF01794">
    <property type="entry name" value="Ferric_reduct"/>
    <property type="match status" value="1"/>
</dbReference>
<sequence length="205" mass="23926">MSRQRRIALKITLFTLCLLPLAWLVYALFTDRLGANPIEVVTRSLGEWGLMLLIVTLTMTPLRDASGQTWPVLIRRMLGLFSFFYILLHLNSYLWFDQFFDWEEIGLDIIKRPFITFGVLSFVGLLPLAVTSNRWSQRKLAKKWRSLHRLVYPISILAVLHFYWMVKLDTVRPILFSLILLCLLGYRVIKAYIPPKVVQDRPISG</sequence>
<feature type="transmembrane region" description="Helical" evidence="7">
    <location>
        <begin position="7"/>
        <end position="28"/>
    </location>
</feature>
<feature type="transmembrane region" description="Helical" evidence="7">
    <location>
        <begin position="48"/>
        <end position="65"/>
    </location>
</feature>
<evidence type="ECO:0000256" key="6">
    <source>
        <dbReference type="ARBA" id="ARBA00023136"/>
    </source>
</evidence>
<proteinExistence type="inferred from homology"/>
<accession>A0A3B1AR65</accession>
<feature type="domain" description="Ferric oxidoreductase" evidence="8">
    <location>
        <begin position="46"/>
        <end position="159"/>
    </location>
</feature>
<keyword evidence="5" id="KW-0408">Iron</keyword>
<dbReference type="InterPro" id="IPR022837">
    <property type="entry name" value="MsrQ-like"/>
</dbReference>
<feature type="transmembrane region" description="Helical" evidence="7">
    <location>
        <begin position="170"/>
        <end position="189"/>
    </location>
</feature>
<keyword evidence="3 7" id="KW-0812">Transmembrane</keyword>
<dbReference type="GO" id="GO:0005886">
    <property type="term" value="C:plasma membrane"/>
    <property type="evidence" value="ECO:0007669"/>
    <property type="project" value="TreeGrafter"/>
</dbReference>
<dbReference type="GO" id="GO:0020037">
    <property type="term" value="F:heme binding"/>
    <property type="evidence" value="ECO:0007669"/>
    <property type="project" value="TreeGrafter"/>
</dbReference>
<protein>
    <submittedName>
        <fullName evidence="9">FIG001196: Membrane protein YedZ</fullName>
    </submittedName>
</protein>
<dbReference type="PANTHER" id="PTHR36964">
    <property type="entry name" value="PROTEIN-METHIONINE-SULFOXIDE REDUCTASE HEME-BINDING SUBUNIT MSRQ"/>
    <property type="match status" value="1"/>
</dbReference>
<feature type="transmembrane region" description="Helical" evidence="7">
    <location>
        <begin position="77"/>
        <end position="94"/>
    </location>
</feature>
<evidence type="ECO:0000256" key="1">
    <source>
        <dbReference type="ARBA" id="ARBA00004141"/>
    </source>
</evidence>